<feature type="region of interest" description="Disordered" evidence="7">
    <location>
        <begin position="406"/>
        <end position="427"/>
    </location>
</feature>
<feature type="transmembrane region" description="Helical" evidence="8">
    <location>
        <begin position="145"/>
        <end position="170"/>
    </location>
</feature>
<evidence type="ECO:0000256" key="2">
    <source>
        <dbReference type="ARBA" id="ARBA00022448"/>
    </source>
</evidence>
<dbReference type="CDD" id="cd06173">
    <property type="entry name" value="MFS_MefA_like"/>
    <property type="match status" value="1"/>
</dbReference>
<dbReference type="GO" id="GO:0005886">
    <property type="term" value="C:plasma membrane"/>
    <property type="evidence" value="ECO:0007669"/>
    <property type="project" value="UniProtKB-SubCell"/>
</dbReference>
<feature type="transmembrane region" description="Helical" evidence="8">
    <location>
        <begin position="53"/>
        <end position="71"/>
    </location>
</feature>
<accession>A0A0E3JRK9</accession>
<dbReference type="PANTHER" id="PTHR23513">
    <property type="entry name" value="INTEGRAL MEMBRANE EFFLUX PROTEIN-RELATED"/>
    <property type="match status" value="1"/>
</dbReference>
<reference evidence="10" key="1">
    <citation type="journal article" date="2015" name="Proc. Natl. Acad. Sci. U.S.A.">
        <title>Multiplexed metagenome mining using short DNA sequence tags facilitates targeted discovery of epoxyketone proteasome inhibitors.</title>
        <authorList>
            <person name="Owen J.G."/>
            <person name="Charlop-Powers Z."/>
            <person name="Smith A.G."/>
            <person name="Ternei M.A."/>
            <person name="Calle P.Y."/>
            <person name="Reddy B.V."/>
            <person name="Montiel D."/>
            <person name="Brady S.F."/>
        </authorList>
    </citation>
    <scope>NUCLEOTIDE SEQUENCE</scope>
</reference>
<dbReference type="Pfam" id="PF05977">
    <property type="entry name" value="MFS_3"/>
    <property type="match status" value="1"/>
</dbReference>
<protein>
    <submittedName>
        <fullName evidence="10">Putative transporter</fullName>
    </submittedName>
</protein>
<feature type="transmembrane region" description="Helical" evidence="8">
    <location>
        <begin position="319"/>
        <end position="340"/>
    </location>
</feature>
<evidence type="ECO:0000256" key="5">
    <source>
        <dbReference type="ARBA" id="ARBA00022989"/>
    </source>
</evidence>
<dbReference type="SUPFAM" id="SSF103473">
    <property type="entry name" value="MFS general substrate transporter"/>
    <property type="match status" value="1"/>
</dbReference>
<feature type="domain" description="Major facilitator superfamily (MFS) profile" evidence="9">
    <location>
        <begin position="17"/>
        <end position="406"/>
    </location>
</feature>
<feature type="transmembrane region" description="Helical" evidence="8">
    <location>
        <begin position="352"/>
        <end position="370"/>
    </location>
</feature>
<evidence type="ECO:0000256" key="8">
    <source>
        <dbReference type="SAM" id="Phobius"/>
    </source>
</evidence>
<dbReference type="PANTHER" id="PTHR23513:SF11">
    <property type="entry name" value="STAPHYLOFERRIN A TRANSPORTER"/>
    <property type="match status" value="1"/>
</dbReference>
<feature type="transmembrane region" description="Helical" evidence="8">
    <location>
        <begin position="229"/>
        <end position="252"/>
    </location>
</feature>
<evidence type="ECO:0000313" key="10">
    <source>
        <dbReference type="EMBL" id="AKA59379.1"/>
    </source>
</evidence>
<evidence type="ECO:0000256" key="1">
    <source>
        <dbReference type="ARBA" id="ARBA00004651"/>
    </source>
</evidence>
<sequence>MSSNSAEPKRAALAHRDFAFLWSGQTISNIGNQMVPVALALVVLDRGHRVQDLGLVLAALTFALGLGAIVATAIGDRWRRTRMMVFADVIRAVAVAGVAAAPSGTPLGVVVLLVVVLGVGEGLFQPAYQAVVPKLVSGTALQSANALTSFSVHAAVVAGPALAGVCSALWGPRTTLWINAATFVVSLGTLVFIREAPPSWAADETGRGAVRRMASDIWQGVRAVLDRRWLGVTIGSVTLVTMIAAAPTMVLLPVIARERLGGDGAYGAVLTAAGVGALAGAAIASRIRARRVGSVAIGLATLNAVSMAGLALLPLPGVLVTWAIASVGVTAFNVLWITALQRDVPEHLLGRVMALDWLGSTCFMPLGYLLAGPIVERTSTTAVLLTAAVCTVVLTPLPLLVRGGSTFSSSEPPAHQESPEVGAEPSR</sequence>
<evidence type="ECO:0000256" key="6">
    <source>
        <dbReference type="ARBA" id="ARBA00023136"/>
    </source>
</evidence>
<organism evidence="10">
    <name type="scientific">uncultured bacterium AB_9</name>
    <dbReference type="NCBI Taxonomy" id="1630012"/>
    <lineage>
        <taxon>Bacteria</taxon>
        <taxon>environmental samples</taxon>
    </lineage>
</organism>
<dbReference type="AlphaFoldDB" id="A0A0E3JRK9"/>
<dbReference type="InterPro" id="IPR010290">
    <property type="entry name" value="TM_effector"/>
</dbReference>
<dbReference type="InterPro" id="IPR036259">
    <property type="entry name" value="MFS_trans_sf"/>
</dbReference>
<keyword evidence="5 8" id="KW-1133">Transmembrane helix</keyword>
<keyword evidence="6 8" id="KW-0472">Membrane</keyword>
<dbReference type="GO" id="GO:0022857">
    <property type="term" value="F:transmembrane transporter activity"/>
    <property type="evidence" value="ECO:0007669"/>
    <property type="project" value="InterPro"/>
</dbReference>
<evidence type="ECO:0000259" key="9">
    <source>
        <dbReference type="PROSITE" id="PS50850"/>
    </source>
</evidence>
<feature type="transmembrane region" description="Helical" evidence="8">
    <location>
        <begin position="292"/>
        <end position="313"/>
    </location>
</feature>
<evidence type="ECO:0000256" key="3">
    <source>
        <dbReference type="ARBA" id="ARBA00022475"/>
    </source>
</evidence>
<proteinExistence type="predicted"/>
<comment type="subcellular location">
    <subcellularLocation>
        <location evidence="1">Cell membrane</location>
        <topology evidence="1">Multi-pass membrane protein</topology>
    </subcellularLocation>
</comment>
<dbReference type="Gene3D" id="1.20.1250.20">
    <property type="entry name" value="MFS general substrate transporter like domains"/>
    <property type="match status" value="1"/>
</dbReference>
<dbReference type="PROSITE" id="PS50850">
    <property type="entry name" value="MFS"/>
    <property type="match status" value="1"/>
</dbReference>
<keyword evidence="4 8" id="KW-0812">Transmembrane</keyword>
<feature type="transmembrane region" description="Helical" evidence="8">
    <location>
        <begin position="264"/>
        <end position="285"/>
    </location>
</feature>
<keyword evidence="2" id="KW-0813">Transport</keyword>
<name>A0A0E3JRK9_9BACT</name>
<feature type="transmembrane region" description="Helical" evidence="8">
    <location>
        <begin position="382"/>
        <end position="401"/>
    </location>
</feature>
<evidence type="ECO:0000256" key="4">
    <source>
        <dbReference type="ARBA" id="ARBA00022692"/>
    </source>
</evidence>
<evidence type="ECO:0000256" key="7">
    <source>
        <dbReference type="SAM" id="MobiDB-lite"/>
    </source>
</evidence>
<dbReference type="EMBL" id="KP830089">
    <property type="protein sequence ID" value="AKA59379.1"/>
    <property type="molecule type" value="Genomic_DNA"/>
</dbReference>
<keyword evidence="3" id="KW-1003">Cell membrane</keyword>
<dbReference type="InterPro" id="IPR020846">
    <property type="entry name" value="MFS_dom"/>
</dbReference>